<accession>A0ABD0MYD9</accession>
<proteinExistence type="predicted"/>
<name>A0ABD0MYD9_CIRMR</name>
<reference evidence="2 4" key="1">
    <citation type="submission" date="2024-05" db="EMBL/GenBank/DDBJ databases">
        <title>Genome sequencing and assembly of Indian major carp, Cirrhinus mrigala (Hamilton, 1822).</title>
        <authorList>
            <person name="Mohindra V."/>
            <person name="Chowdhury L.M."/>
            <person name="Lal K."/>
            <person name="Jena J.K."/>
        </authorList>
    </citation>
    <scope>NUCLEOTIDE SEQUENCE [LARGE SCALE GENOMIC DNA]</scope>
    <source>
        <strain evidence="2">CM1030</strain>
        <tissue evidence="2">Blood</tissue>
    </source>
</reference>
<evidence type="ECO:0000313" key="2">
    <source>
        <dbReference type="EMBL" id="KAL0154001.1"/>
    </source>
</evidence>
<dbReference type="AlphaFoldDB" id="A0ABD0MYD9"/>
<keyword evidence="4" id="KW-1185">Reference proteome</keyword>
<comment type="caution">
    <text evidence="2">The sequence shown here is derived from an EMBL/GenBank/DDBJ whole genome shotgun (WGS) entry which is preliminary data.</text>
</comment>
<protein>
    <submittedName>
        <fullName evidence="2">Uncharacterized protein</fullName>
    </submittedName>
</protein>
<keyword evidence="1" id="KW-0732">Signal</keyword>
<evidence type="ECO:0000256" key="1">
    <source>
        <dbReference type="SAM" id="SignalP"/>
    </source>
</evidence>
<sequence>MFMLVIINVFYLILRVTRIRCQLSGQVAVENFSTAFDSNSVIISNDIDSSVQSFNDHCTLLLDKVAPFKKRHIPVVNTSPWINDAIHSFRRVCRKTERLWKSTWLQVHQLHLKELLSDLHEMIKEARA</sequence>
<feature type="non-terminal residue" evidence="2">
    <location>
        <position position="128"/>
    </location>
</feature>
<organism evidence="2 4">
    <name type="scientific">Cirrhinus mrigala</name>
    <name type="common">Mrigala</name>
    <dbReference type="NCBI Taxonomy" id="683832"/>
    <lineage>
        <taxon>Eukaryota</taxon>
        <taxon>Metazoa</taxon>
        <taxon>Chordata</taxon>
        <taxon>Craniata</taxon>
        <taxon>Vertebrata</taxon>
        <taxon>Euteleostomi</taxon>
        <taxon>Actinopterygii</taxon>
        <taxon>Neopterygii</taxon>
        <taxon>Teleostei</taxon>
        <taxon>Ostariophysi</taxon>
        <taxon>Cypriniformes</taxon>
        <taxon>Cyprinidae</taxon>
        <taxon>Labeoninae</taxon>
        <taxon>Labeonini</taxon>
        <taxon>Cirrhinus</taxon>
    </lineage>
</organism>
<evidence type="ECO:0000313" key="3">
    <source>
        <dbReference type="EMBL" id="KAL0154004.1"/>
    </source>
</evidence>
<evidence type="ECO:0000313" key="4">
    <source>
        <dbReference type="Proteomes" id="UP001529510"/>
    </source>
</evidence>
<feature type="chain" id="PRO_5044722568" evidence="1">
    <location>
        <begin position="22"/>
        <end position="128"/>
    </location>
</feature>
<dbReference type="EMBL" id="JAMKFB020000053">
    <property type="protein sequence ID" value="KAL0154001.1"/>
    <property type="molecule type" value="Genomic_DNA"/>
</dbReference>
<feature type="signal peptide" evidence="1">
    <location>
        <begin position="1"/>
        <end position="21"/>
    </location>
</feature>
<dbReference type="EMBL" id="JAMKFB020000053">
    <property type="protein sequence ID" value="KAL0154004.1"/>
    <property type="molecule type" value="Genomic_DNA"/>
</dbReference>
<dbReference type="Proteomes" id="UP001529510">
    <property type="component" value="Unassembled WGS sequence"/>
</dbReference>
<gene>
    <name evidence="2" type="ORF">M9458_050660</name>
    <name evidence="3" type="ORF">M9458_050663</name>
</gene>